<dbReference type="EMBL" id="CAADGH010000117">
    <property type="protein sequence ID" value="VFK77272.1"/>
    <property type="molecule type" value="Genomic_DNA"/>
</dbReference>
<dbReference type="Pfam" id="PF13614">
    <property type="entry name" value="AAA_31"/>
    <property type="match status" value="1"/>
</dbReference>
<reference evidence="4" key="1">
    <citation type="submission" date="2019-02" db="EMBL/GenBank/DDBJ databases">
        <authorList>
            <person name="Gruber-Vodicka R. H."/>
            <person name="Seah K. B. B."/>
        </authorList>
    </citation>
    <scope>NUCLEOTIDE SEQUENCE</scope>
    <source>
        <strain evidence="2">BECK_BZ197</strain>
        <strain evidence="4">BECK_BZ198</strain>
        <strain evidence="3">BECK_BZ199</strain>
    </source>
</reference>
<dbReference type="InterPro" id="IPR027417">
    <property type="entry name" value="P-loop_NTPase"/>
</dbReference>
<evidence type="ECO:0000259" key="1">
    <source>
        <dbReference type="Pfam" id="PF13614"/>
    </source>
</evidence>
<feature type="domain" description="AAA" evidence="1">
    <location>
        <begin position="2"/>
        <end position="199"/>
    </location>
</feature>
<gene>
    <name evidence="2" type="ORF">BECKMB1821G_GA0114241_11174</name>
    <name evidence="4" type="ORF">BECKMB1821H_GA0114242_11176</name>
    <name evidence="3" type="ORF">BECKMB1821I_GA0114274_11156</name>
</gene>
<evidence type="ECO:0000313" key="3">
    <source>
        <dbReference type="EMBL" id="VFK35387.1"/>
    </source>
</evidence>
<dbReference type="InterPro" id="IPR025669">
    <property type="entry name" value="AAA_dom"/>
</dbReference>
<accession>A0A451BG72</accession>
<dbReference type="CDD" id="cd02042">
    <property type="entry name" value="ParAB_family"/>
    <property type="match status" value="1"/>
</dbReference>
<evidence type="ECO:0000313" key="2">
    <source>
        <dbReference type="EMBL" id="VFK32567.1"/>
    </source>
</evidence>
<dbReference type="EMBL" id="CAADFO010000117">
    <property type="protein sequence ID" value="VFK32567.1"/>
    <property type="molecule type" value="Genomic_DNA"/>
</dbReference>
<name>A0A451BG72_9GAMM</name>
<dbReference type="PANTHER" id="PTHR13696:SF99">
    <property type="entry name" value="COBYRINIC ACID AC-DIAMIDE SYNTHASE"/>
    <property type="match status" value="1"/>
</dbReference>
<dbReference type="Gene3D" id="3.40.50.300">
    <property type="entry name" value="P-loop containing nucleotide triphosphate hydrolases"/>
    <property type="match status" value="1"/>
</dbReference>
<dbReference type="InterPro" id="IPR050678">
    <property type="entry name" value="DNA_Partitioning_ATPase"/>
</dbReference>
<organism evidence="4">
    <name type="scientific">Candidatus Kentrum sp. MB</name>
    <dbReference type="NCBI Taxonomy" id="2138164"/>
    <lineage>
        <taxon>Bacteria</taxon>
        <taxon>Pseudomonadati</taxon>
        <taxon>Pseudomonadota</taxon>
        <taxon>Gammaproteobacteria</taxon>
        <taxon>Candidatus Kentrum</taxon>
    </lineage>
</organism>
<dbReference type="SUPFAM" id="SSF52540">
    <property type="entry name" value="P-loop containing nucleoside triphosphate hydrolases"/>
    <property type="match status" value="1"/>
</dbReference>
<dbReference type="EMBL" id="CAADFQ010000115">
    <property type="protein sequence ID" value="VFK35387.1"/>
    <property type="molecule type" value="Genomic_DNA"/>
</dbReference>
<evidence type="ECO:0000313" key="4">
    <source>
        <dbReference type="EMBL" id="VFK77272.1"/>
    </source>
</evidence>
<dbReference type="AlphaFoldDB" id="A0A451BG72"/>
<dbReference type="PANTHER" id="PTHR13696">
    <property type="entry name" value="P-LOOP CONTAINING NUCLEOSIDE TRIPHOSPHATE HYDROLASE"/>
    <property type="match status" value="1"/>
</dbReference>
<sequence length="352" mass="39788">MAKIIALYNHKGGVSKTTTAFNLGWALANLGLRVGIADLDPQCNLTALVLGLNDKEDLNNFFLQKGNEDIYEILNPILVGDNTQINPVKLCKTKNERLYLIAGNVKMSDVDMQLTLGLVSNSYQTFARQFVGAISSIIRETANVNKLDIVLLDMGPSSTGMNRTLLMGSDYFIIPTSPDFFCYQAVQSLSELLPKWKEETDTFRDTRVRNRLPETPPKMLGIISQKYNKYSGKMAKSYEEWMQKIQRYSRDGLAKSLENHDMVIPVELFKEHIKDNEPYNLINVSDFNSLIAMSQKHSVPIFNLGELQINRSGNVRTTMIKSRDEFSRLFNEFAIAICGLTDVNLPKNNPKK</sequence>
<protein>
    <submittedName>
        <fullName evidence="4">Cellulose biosynthesis protein BcsQ</fullName>
    </submittedName>
</protein>
<proteinExistence type="predicted"/>